<dbReference type="EMBL" id="NRHA01000003">
    <property type="protein sequence ID" value="PCC55283.1"/>
    <property type="molecule type" value="Genomic_DNA"/>
</dbReference>
<evidence type="ECO:0000313" key="12">
    <source>
        <dbReference type="EMBL" id="SMX94365.1"/>
    </source>
</evidence>
<sequence length="237" mass="26002">MPSRKKVDPVAFDNVEKTYTGRTVLSHASFSVSPGEMVAFTGPSGSGKSTILNLAGLLDSPDAGEVRLFGTTAPRPRSRDATLFLRHRLGYLFQNFALIDSATVRENLKVALTYSSDRSDHAKQIARILERVGLPGYENRRVYSLSGGEQQRVAIARLWLKPCELVLADEPTGSLDENNRDEIVKLLREMSADGRTLLLATHDLRVAEICTRTVEVASLSKHEGTSNQDAGHEDAHS</sequence>
<dbReference type="PANTHER" id="PTHR24220:SF86">
    <property type="entry name" value="ABC TRANSPORTER ABCH.1"/>
    <property type="match status" value="1"/>
</dbReference>
<gene>
    <name evidence="13" type="ORF">BAUR9175_03777</name>
    <name evidence="14" type="ORF">BAUR920_03557</name>
    <name evidence="12" type="ORF">BAURA63_02923</name>
    <name evidence="11" type="ORF">BAURA86_00383</name>
    <name evidence="10" type="ORF">CIK59_00475</name>
    <name evidence="9" type="ORF">CIK64_05905</name>
    <name evidence="8" type="ORF">CIK65_17225</name>
    <name evidence="7" type="ORF">CIK79_17595</name>
    <name evidence="5" type="ORF">CXR23_10375</name>
    <name evidence="6" type="ORF">CXR27_10045</name>
</gene>
<proteinExistence type="predicted"/>
<keyword evidence="22" id="KW-1185">Reference proteome</keyword>
<accession>A0A2H1KU03</accession>
<keyword evidence="2" id="KW-0547">Nucleotide-binding</keyword>
<evidence type="ECO:0000313" key="20">
    <source>
        <dbReference type="Proteomes" id="UP000234300"/>
    </source>
</evidence>
<reference evidence="19 22" key="2">
    <citation type="submission" date="2017-03" db="EMBL/GenBank/DDBJ databases">
        <authorList>
            <person name="Monnet C."/>
        </authorList>
    </citation>
    <scope>NUCLEOTIDE SEQUENCE [LARGE SCALE GENOMIC DNA]</scope>
    <source>
        <strain evidence="22">ATCC 9175</strain>
        <strain evidence="19">CNRZ 920</strain>
    </source>
</reference>
<dbReference type="RefSeq" id="WP_081448531.1">
    <property type="nucleotide sequence ID" value="NZ_AAGP01000007.1"/>
</dbReference>
<dbReference type="SUPFAM" id="SSF52540">
    <property type="entry name" value="P-loop containing nucleoside triphosphate hydrolases"/>
    <property type="match status" value="1"/>
</dbReference>
<reference evidence="20 21" key="3">
    <citation type="submission" date="2017-03" db="EMBL/GenBank/DDBJ databases">
        <authorList>
            <person name="Afonso C.L."/>
            <person name="Miller P.J."/>
            <person name="Scott M.A."/>
            <person name="Spackman E."/>
            <person name="Goraichik I."/>
            <person name="Dimitrov K.M."/>
            <person name="Suarez D.L."/>
            <person name="Swayne D.E."/>
        </authorList>
    </citation>
    <scope>NUCLEOTIDE SEQUENCE [LARGE SCALE GENOMIC DNA]</scope>
    <source>
        <strain evidence="12">6</strain>
        <strain evidence="21">6(3)</strain>
        <strain evidence="11">8</strain>
        <strain evidence="20">8(6)</strain>
        <strain evidence="13">ATCC 9175</strain>
        <strain evidence="14">CNRZ 920</strain>
    </source>
</reference>
<feature type="domain" description="ABC transporter" evidence="4">
    <location>
        <begin position="10"/>
        <end position="237"/>
    </location>
</feature>
<dbReference type="EMBL" id="FXYZ01000014">
    <property type="protein sequence ID" value="SMX94365.1"/>
    <property type="molecule type" value="Genomic_DNA"/>
</dbReference>
<dbReference type="EMBL" id="CP025330">
    <property type="protein sequence ID" value="AZT93494.1"/>
    <property type="molecule type" value="Genomic_DNA"/>
</dbReference>
<dbReference type="InterPro" id="IPR003593">
    <property type="entry name" value="AAA+_ATPase"/>
</dbReference>
<dbReference type="InterPro" id="IPR027417">
    <property type="entry name" value="P-loop_NTPase"/>
</dbReference>
<reference evidence="15 16" key="1">
    <citation type="journal article" date="2017" name="Elife">
        <title>Extensive horizontal gene transfer in cheese-associated bacteria.</title>
        <authorList>
            <person name="Bonham K.S."/>
            <person name="Wolfe B.E."/>
            <person name="Dutton R.J."/>
        </authorList>
    </citation>
    <scope>NUCLEOTIDE SEQUENCE [LARGE SCALE GENOMIC DNA]</scope>
    <source>
        <strain evidence="10 16">738_8</strain>
        <strain evidence="9 15">947_7</strain>
        <strain evidence="8 18">962_8</strain>
        <strain evidence="7 17">JB5</strain>
    </source>
</reference>
<dbReference type="GO" id="GO:0005524">
    <property type="term" value="F:ATP binding"/>
    <property type="evidence" value="ECO:0007669"/>
    <property type="project" value="UniProtKB-KW"/>
</dbReference>
<dbReference type="Pfam" id="PF00005">
    <property type="entry name" value="ABC_tran"/>
    <property type="match status" value="1"/>
</dbReference>
<reference evidence="23 24" key="5">
    <citation type="submission" date="2019-01" db="EMBL/GenBank/DDBJ databases">
        <title>Comparative genomic analysis of Brevibacterium aurantiacum sheds light on its evolution and its adaptation to smear-ripened cheeses.</title>
        <authorList>
            <person name="Moineau S."/>
        </authorList>
    </citation>
    <scope>NUCLEOTIDE SEQUENCE [LARGE SCALE GENOMIC DNA]</scope>
    <source>
        <strain evidence="5 24">SMQ-1417</strain>
        <strain evidence="6 23">SMQ-1420</strain>
    </source>
</reference>
<evidence type="ECO:0000313" key="8">
    <source>
        <dbReference type="EMBL" id="PCC41488.1"/>
    </source>
</evidence>
<dbReference type="EMBL" id="NRGP01000008">
    <property type="protein sequence ID" value="PCC47404.1"/>
    <property type="molecule type" value="Genomic_DNA"/>
</dbReference>
<dbReference type="PROSITE" id="PS00211">
    <property type="entry name" value="ABC_TRANSPORTER_1"/>
    <property type="match status" value="1"/>
</dbReference>
<dbReference type="OrthoDB" id="4425833at2"/>
<dbReference type="Proteomes" id="UP000218377">
    <property type="component" value="Unassembled WGS sequence"/>
</dbReference>
<dbReference type="Proteomes" id="UP000234327">
    <property type="component" value="Unassembled WGS sequence"/>
</dbReference>
<evidence type="ECO:0000313" key="17">
    <source>
        <dbReference type="Proteomes" id="UP000218377"/>
    </source>
</evidence>
<evidence type="ECO:0000313" key="21">
    <source>
        <dbReference type="Proteomes" id="UP000234327"/>
    </source>
</evidence>
<organism evidence="8 18">
    <name type="scientific">Brevibacterium aurantiacum</name>
    <dbReference type="NCBI Taxonomy" id="273384"/>
    <lineage>
        <taxon>Bacteria</taxon>
        <taxon>Bacillati</taxon>
        <taxon>Actinomycetota</taxon>
        <taxon>Actinomycetes</taxon>
        <taxon>Micrococcales</taxon>
        <taxon>Brevibacteriaceae</taxon>
        <taxon>Brevibacterium</taxon>
    </lineage>
</organism>
<evidence type="ECO:0000313" key="6">
    <source>
        <dbReference type="EMBL" id="AZT97294.1"/>
    </source>
</evidence>
<dbReference type="Proteomes" id="UP000234300">
    <property type="component" value="Unassembled WGS sequence"/>
</dbReference>
<dbReference type="GO" id="GO:0005886">
    <property type="term" value="C:plasma membrane"/>
    <property type="evidence" value="ECO:0007669"/>
    <property type="project" value="TreeGrafter"/>
</dbReference>
<dbReference type="GO" id="GO:0016887">
    <property type="term" value="F:ATP hydrolysis activity"/>
    <property type="evidence" value="ECO:0007669"/>
    <property type="project" value="InterPro"/>
</dbReference>
<dbReference type="CDD" id="cd03255">
    <property type="entry name" value="ABC_MJ0796_LolCDE_FtsE"/>
    <property type="match status" value="1"/>
</dbReference>
<accession>A0A2A3YQC1</accession>
<dbReference type="EMBL" id="NRGX01000001">
    <property type="protein sequence ID" value="PCC19941.1"/>
    <property type="molecule type" value="Genomic_DNA"/>
</dbReference>
<dbReference type="Proteomes" id="UP000234289">
    <property type="component" value="Unassembled WGS sequence"/>
</dbReference>
<keyword evidence="3 8" id="KW-0067">ATP-binding</keyword>
<evidence type="ECO:0000313" key="16">
    <source>
        <dbReference type="Proteomes" id="UP000217881"/>
    </source>
</evidence>
<evidence type="ECO:0000256" key="1">
    <source>
        <dbReference type="ARBA" id="ARBA00022448"/>
    </source>
</evidence>
<dbReference type="InterPro" id="IPR017871">
    <property type="entry name" value="ABC_transporter-like_CS"/>
</dbReference>
<dbReference type="EMBL" id="NRGQ01000029">
    <property type="protein sequence ID" value="PCC41488.1"/>
    <property type="molecule type" value="Genomic_DNA"/>
</dbReference>
<evidence type="ECO:0000313" key="23">
    <source>
        <dbReference type="Proteomes" id="UP000282731"/>
    </source>
</evidence>
<reference evidence="23 24" key="4">
    <citation type="submission" date="2017-12" db="EMBL/GenBank/DDBJ databases">
        <authorList>
            <person name="Levesque S."/>
        </authorList>
    </citation>
    <scope>NUCLEOTIDE SEQUENCE [LARGE SCALE GENOMIC DNA]</scope>
    <source>
        <strain evidence="5 24">SMQ-1417</strain>
        <strain evidence="6 23">SMQ-1420</strain>
    </source>
</reference>
<dbReference type="Proteomes" id="UP000283000">
    <property type="component" value="Chromosome"/>
</dbReference>
<dbReference type="Proteomes" id="UP000218620">
    <property type="component" value="Unassembled WGS sequence"/>
</dbReference>
<name>A0A2A3YQC1_BREAU</name>
<dbReference type="Proteomes" id="UP000282731">
    <property type="component" value="Chromosome"/>
</dbReference>
<dbReference type="SMART" id="SM00382">
    <property type="entry name" value="AAA"/>
    <property type="match status" value="1"/>
</dbReference>
<dbReference type="EMBL" id="CP025334">
    <property type="protein sequence ID" value="AZT97294.1"/>
    <property type="molecule type" value="Genomic_DNA"/>
</dbReference>
<dbReference type="Gene3D" id="3.40.50.300">
    <property type="entry name" value="P-loop containing nucleotide triphosphate hydrolases"/>
    <property type="match status" value="1"/>
</dbReference>
<dbReference type="InterPro" id="IPR003439">
    <property type="entry name" value="ABC_transporter-like_ATP-bd"/>
</dbReference>
<dbReference type="PROSITE" id="PS50893">
    <property type="entry name" value="ABC_TRANSPORTER_2"/>
    <property type="match status" value="1"/>
</dbReference>
<dbReference type="EMBL" id="FXZB01000051">
    <property type="protein sequence ID" value="SMY02403.1"/>
    <property type="molecule type" value="Genomic_DNA"/>
</dbReference>
<dbReference type="InterPro" id="IPR015854">
    <property type="entry name" value="ABC_transpr_LolD-like"/>
</dbReference>
<evidence type="ECO:0000313" key="22">
    <source>
        <dbReference type="Proteomes" id="UP000234525"/>
    </source>
</evidence>
<protein>
    <submittedName>
        <fullName evidence="8">Bacteriocin ABC transporter ATP-binding protein</fullName>
    </submittedName>
    <submittedName>
        <fullName evidence="11">Putative ABC transport system ATP-binding protein</fullName>
    </submittedName>
</protein>
<evidence type="ECO:0000313" key="19">
    <source>
        <dbReference type="Proteomes" id="UP000234289"/>
    </source>
</evidence>
<dbReference type="EMBL" id="FXZI01000001">
    <property type="protein sequence ID" value="SMX72059.1"/>
    <property type="molecule type" value="Genomic_DNA"/>
</dbReference>
<evidence type="ECO:0000313" key="9">
    <source>
        <dbReference type="EMBL" id="PCC47404.1"/>
    </source>
</evidence>
<evidence type="ECO:0000313" key="14">
    <source>
        <dbReference type="EMBL" id="SMY02702.1"/>
    </source>
</evidence>
<evidence type="ECO:0000313" key="18">
    <source>
        <dbReference type="Proteomes" id="UP000218620"/>
    </source>
</evidence>
<evidence type="ECO:0000313" key="11">
    <source>
        <dbReference type="EMBL" id="SMX72059.1"/>
    </source>
</evidence>
<evidence type="ECO:0000313" key="15">
    <source>
        <dbReference type="Proteomes" id="UP000217564"/>
    </source>
</evidence>
<evidence type="ECO:0000313" key="10">
    <source>
        <dbReference type="EMBL" id="PCC55283.1"/>
    </source>
</evidence>
<evidence type="ECO:0000256" key="3">
    <source>
        <dbReference type="ARBA" id="ARBA00022840"/>
    </source>
</evidence>
<dbReference type="InterPro" id="IPR017911">
    <property type="entry name" value="MacB-like_ATP-bd"/>
</dbReference>
<dbReference type="EMBL" id="FXZG01000039">
    <property type="protein sequence ID" value="SMY02702.1"/>
    <property type="molecule type" value="Genomic_DNA"/>
</dbReference>
<evidence type="ECO:0000313" key="24">
    <source>
        <dbReference type="Proteomes" id="UP000283000"/>
    </source>
</evidence>
<evidence type="ECO:0000313" key="7">
    <source>
        <dbReference type="EMBL" id="PCC19941.1"/>
    </source>
</evidence>
<evidence type="ECO:0000259" key="4">
    <source>
        <dbReference type="PROSITE" id="PS50893"/>
    </source>
</evidence>
<evidence type="ECO:0000256" key="2">
    <source>
        <dbReference type="ARBA" id="ARBA00022741"/>
    </source>
</evidence>
<dbReference type="AlphaFoldDB" id="A0A2A3YQC1"/>
<dbReference type="GO" id="GO:0022857">
    <property type="term" value="F:transmembrane transporter activity"/>
    <property type="evidence" value="ECO:0007669"/>
    <property type="project" value="TreeGrafter"/>
</dbReference>
<dbReference type="PANTHER" id="PTHR24220">
    <property type="entry name" value="IMPORT ATP-BINDING PROTEIN"/>
    <property type="match status" value="1"/>
</dbReference>
<dbReference type="Proteomes" id="UP000234525">
    <property type="component" value="Unassembled WGS sequence"/>
</dbReference>
<keyword evidence="1" id="KW-0813">Transport</keyword>
<evidence type="ECO:0000313" key="5">
    <source>
        <dbReference type="EMBL" id="AZT93494.1"/>
    </source>
</evidence>
<evidence type="ECO:0000313" key="13">
    <source>
        <dbReference type="EMBL" id="SMY02403.1"/>
    </source>
</evidence>
<dbReference type="Proteomes" id="UP000217564">
    <property type="component" value="Unassembled WGS sequence"/>
</dbReference>
<dbReference type="Proteomes" id="UP000217881">
    <property type="component" value="Unassembled WGS sequence"/>
</dbReference>